<dbReference type="PANTHER" id="PTHR22730:SF3">
    <property type="entry name" value="PROMININ-1"/>
    <property type="match status" value="1"/>
</dbReference>
<comment type="caution">
    <text evidence="16">The sequence shown here is derived from an EMBL/GenBank/DDBJ whole genome shotgun (WGS) entry which is preliminary data.</text>
</comment>
<evidence type="ECO:0000256" key="1">
    <source>
        <dbReference type="ARBA" id="ARBA00004475"/>
    </source>
</evidence>
<dbReference type="InterPro" id="IPR010510">
    <property type="entry name" value="FGF1-bd"/>
</dbReference>
<evidence type="ECO:0000256" key="15">
    <source>
        <dbReference type="SAM" id="SignalP"/>
    </source>
</evidence>
<dbReference type="GO" id="GO:0060219">
    <property type="term" value="P:camera-type eye photoreceptor cell differentiation"/>
    <property type="evidence" value="ECO:0007669"/>
    <property type="project" value="TreeGrafter"/>
</dbReference>
<accession>A0A836AG20</accession>
<evidence type="ECO:0000256" key="2">
    <source>
        <dbReference type="ARBA" id="ARBA00004613"/>
    </source>
</evidence>
<evidence type="ECO:0000256" key="3">
    <source>
        <dbReference type="ARBA" id="ARBA00006058"/>
    </source>
</evidence>
<dbReference type="GO" id="GO:0045494">
    <property type="term" value="P:photoreceptor cell maintenance"/>
    <property type="evidence" value="ECO:0007669"/>
    <property type="project" value="TreeGrafter"/>
</dbReference>
<protein>
    <recommendedName>
        <fullName evidence="18">Prominin-1</fullName>
    </recommendedName>
</protein>
<evidence type="ECO:0000256" key="9">
    <source>
        <dbReference type="ARBA" id="ARBA00023136"/>
    </source>
</evidence>
<feature type="transmembrane region" description="Helical" evidence="14">
    <location>
        <begin position="424"/>
        <end position="450"/>
    </location>
</feature>
<dbReference type="EMBL" id="JAEMGP010000006">
    <property type="protein sequence ID" value="KAG5207869.1"/>
    <property type="molecule type" value="Genomic_DNA"/>
</dbReference>
<evidence type="ECO:0000256" key="4">
    <source>
        <dbReference type="ARBA" id="ARBA00008326"/>
    </source>
</evidence>
<feature type="region of interest" description="Disordered" evidence="13">
    <location>
        <begin position="884"/>
        <end position="915"/>
    </location>
</feature>
<evidence type="ECO:0000256" key="13">
    <source>
        <dbReference type="SAM" id="MobiDB-lite"/>
    </source>
</evidence>
<dbReference type="InterPro" id="IPR008795">
    <property type="entry name" value="Prominin"/>
</dbReference>
<feature type="compositionally biased region" description="Basic and acidic residues" evidence="13">
    <location>
        <begin position="892"/>
        <end position="907"/>
    </location>
</feature>
<proteinExistence type="inferred from homology"/>
<evidence type="ECO:0000313" key="16">
    <source>
        <dbReference type="EMBL" id="KAG5207869.1"/>
    </source>
</evidence>
<dbReference type="AlphaFoldDB" id="A0A836AG20"/>
<evidence type="ECO:0000256" key="11">
    <source>
        <dbReference type="ARBA" id="ARBA00023180"/>
    </source>
</evidence>
<keyword evidence="10" id="KW-1015">Disulfide bond</keyword>
<keyword evidence="11" id="KW-0325">Glycoprotein</keyword>
<dbReference type="Pfam" id="PF05478">
    <property type="entry name" value="Prominin"/>
    <property type="match status" value="1"/>
</dbReference>
<evidence type="ECO:0000256" key="5">
    <source>
        <dbReference type="ARBA" id="ARBA00022525"/>
    </source>
</evidence>
<keyword evidence="8 14" id="KW-1133">Transmembrane helix</keyword>
<reference evidence="16 17" key="1">
    <citation type="submission" date="2020-12" db="EMBL/GenBank/DDBJ databases">
        <title>De novo assembly of Tibetan sheep genome.</title>
        <authorList>
            <person name="Li X."/>
        </authorList>
    </citation>
    <scope>NUCLEOTIDE SEQUENCE [LARGE SCALE GENOMIC DNA]</scope>
    <source>
        <tissue evidence="16">Heart</tissue>
    </source>
</reference>
<feature type="compositionally biased region" description="Polar residues" evidence="13">
    <location>
        <begin position="1034"/>
        <end position="1051"/>
    </location>
</feature>
<keyword evidence="5" id="KW-0964">Secreted</keyword>
<feature type="transmembrane region" description="Helical" evidence="14">
    <location>
        <begin position="94"/>
        <end position="127"/>
    </location>
</feature>
<keyword evidence="7 15" id="KW-0732">Signal</keyword>
<feature type="region of interest" description="Disordered" evidence="13">
    <location>
        <begin position="826"/>
        <end position="852"/>
    </location>
</feature>
<dbReference type="PANTHER" id="PTHR22730">
    <property type="entry name" value="PROMININ PROM PROTEIN"/>
    <property type="match status" value="1"/>
</dbReference>
<feature type="transmembrane region" description="Helical" evidence="14">
    <location>
        <begin position="861"/>
        <end position="877"/>
    </location>
</feature>
<dbReference type="GO" id="GO:0009986">
    <property type="term" value="C:cell surface"/>
    <property type="evidence" value="ECO:0007669"/>
    <property type="project" value="TreeGrafter"/>
</dbReference>
<keyword evidence="12" id="KW-0340">Growth factor binding</keyword>
<organism evidence="16 17">
    <name type="scientific">Ovis aries</name>
    <name type="common">Sheep</name>
    <dbReference type="NCBI Taxonomy" id="9940"/>
    <lineage>
        <taxon>Eukaryota</taxon>
        <taxon>Metazoa</taxon>
        <taxon>Chordata</taxon>
        <taxon>Craniata</taxon>
        <taxon>Vertebrata</taxon>
        <taxon>Euteleostomi</taxon>
        <taxon>Mammalia</taxon>
        <taxon>Eutheria</taxon>
        <taxon>Laurasiatheria</taxon>
        <taxon>Artiodactyla</taxon>
        <taxon>Ruminantia</taxon>
        <taxon>Pecora</taxon>
        <taxon>Bovidae</taxon>
        <taxon>Caprinae</taxon>
        <taxon>Ovis</taxon>
    </lineage>
</organism>
<evidence type="ECO:0008006" key="18">
    <source>
        <dbReference type="Google" id="ProtNLM"/>
    </source>
</evidence>
<evidence type="ECO:0000256" key="6">
    <source>
        <dbReference type="ARBA" id="ARBA00022692"/>
    </source>
</evidence>
<evidence type="ECO:0000256" key="8">
    <source>
        <dbReference type="ARBA" id="ARBA00022989"/>
    </source>
</evidence>
<feature type="region of interest" description="Disordered" evidence="13">
    <location>
        <begin position="1025"/>
        <end position="1056"/>
    </location>
</feature>
<dbReference type="GO" id="GO:0031528">
    <property type="term" value="C:microvillus membrane"/>
    <property type="evidence" value="ECO:0007669"/>
    <property type="project" value="UniProtKB-SubCell"/>
</dbReference>
<evidence type="ECO:0000256" key="10">
    <source>
        <dbReference type="ARBA" id="ARBA00023157"/>
    </source>
</evidence>
<evidence type="ECO:0000256" key="7">
    <source>
        <dbReference type="ARBA" id="ARBA00022729"/>
    </source>
</evidence>
<evidence type="ECO:0000256" key="12">
    <source>
        <dbReference type="ARBA" id="ARBA00023183"/>
    </source>
</evidence>
<dbReference type="GO" id="GO:0019838">
    <property type="term" value="F:growth factor binding"/>
    <property type="evidence" value="ECO:0007669"/>
    <property type="project" value="UniProtKB-KW"/>
</dbReference>
<dbReference type="GO" id="GO:0005929">
    <property type="term" value="C:cilium"/>
    <property type="evidence" value="ECO:0007669"/>
    <property type="project" value="TreeGrafter"/>
</dbReference>
<feature type="chain" id="PRO_5032402712" description="Prominin-1" evidence="15">
    <location>
        <begin position="20"/>
        <end position="1090"/>
    </location>
</feature>
<comment type="subcellular location">
    <subcellularLocation>
        <location evidence="1">Cell projection</location>
        <location evidence="1">Microvillus membrane</location>
        <topology evidence="1">Multi-pass membrane protein</topology>
    </subcellularLocation>
    <subcellularLocation>
        <location evidence="2">Secreted</location>
    </subcellularLocation>
</comment>
<dbReference type="GO" id="GO:0071914">
    <property type="term" value="C:prominosome"/>
    <property type="evidence" value="ECO:0007669"/>
    <property type="project" value="TreeGrafter"/>
</dbReference>
<sequence length="1090" mass="122561">MALLLGFLLLLGLCEDTMSEEPSSSQYRPGGLEFQLPPTSYQTSDSYDPGPAGLFFHIVRLFVHIVQPNAFPEDILRKTIQKKFDPSKEYDKIIYYEIGIIICAALGLLFVVLMPLVGFFFCLCRCCNKCGGEMHQRQKRSGPFLKKCYTISLLVICVFISIGIIYGFAANQYMRTRVEETRKLSDSNFNDLRTLLNVVPGQIDYILDQFTHPKEKAFDDLDNINSLVGDGIYEHLKPKVLPVLKDIKDLAKDMKANRDTLVQANTVLTDVKHSSAFLRTSLRDVKTSMEQTLTDPQCSFPAVAPTCNSIRKSLSVLDDSANFDHLPSLDGHITQLDGLLQTDLSSLVQKANESLSNIPEEVQNQTRDFITEFKKTLNSIQSDVKNISTKIPIQKTLSSFVRYINNSEDYILHYLPTIEECDSYRWLVCLVVCCLLTLILTFYLLGLLCGTLGYDQNATPTRRGCVSNTGGLLLMVGAGFSFFFSWIVMTIVVLTFVAGGNMEKLVCEPYRNKKLFQVLDTPYLLNEDWKYYLSGLVLNKPDVNLTFEQVYSDCKENKGLYATLKLDHIYNVSEQLNITKHTGDINSNLENMNIRIEDIELLDKTGMKTLMDLRSSGIDDIDYAAYLNATERSPTRVNLISFANDIQRKANQLPSGRLKTSLKSHADTLINIHQNQVIPLQNSMSTTNKQMKTLHYRTSGLKVRVSTTIFFLNSTQDFLTSQLSKIVVEESKQFGSKIISYFEWYLQWVEMTITQQFAACKPAATAVDSAVNVFLCSYIVDPLNLFWFGMGKATMLLLPAVIFAVKLAKYFRRMYSEDVYEDDPVNNSFPAGAQGDPNGSDSKDGGGIVGSHQAEGMRTHGLTLLSLLLLAVLMLLAEAKKEGRKRHGSKASTEESHALGKPGKEPRSQPTKHPIKGKFVTQDHADCRWAVTKQEEGIVLKVECTQQDNTFSCFFTGNPTSCLELHKSSVYWKQIGRNLRSQKVICGDAKSVLKTRVCRKKFPESNLKLVNSTLIRIKKPSQELMEPSPMDTVEVTTSSNPEKTQTMTTKGPQCEDEDLENQRKAAQEYCGEVWGSLCRFFLSMVQGSSC</sequence>
<feature type="transmembrane region" description="Helical" evidence="14">
    <location>
        <begin position="471"/>
        <end position="497"/>
    </location>
</feature>
<gene>
    <name evidence="16" type="ORF">JEQ12_017633</name>
</gene>
<dbReference type="GO" id="GO:0016324">
    <property type="term" value="C:apical plasma membrane"/>
    <property type="evidence" value="ECO:0007669"/>
    <property type="project" value="TreeGrafter"/>
</dbReference>
<evidence type="ECO:0000313" key="17">
    <source>
        <dbReference type="Proteomes" id="UP000664991"/>
    </source>
</evidence>
<dbReference type="GO" id="GO:0015485">
    <property type="term" value="F:cholesterol binding"/>
    <property type="evidence" value="ECO:0007669"/>
    <property type="project" value="TreeGrafter"/>
</dbReference>
<keyword evidence="6 14" id="KW-0812">Transmembrane</keyword>
<evidence type="ECO:0000256" key="14">
    <source>
        <dbReference type="SAM" id="Phobius"/>
    </source>
</evidence>
<feature type="transmembrane region" description="Helical" evidence="14">
    <location>
        <begin position="785"/>
        <end position="805"/>
    </location>
</feature>
<keyword evidence="9 14" id="KW-0472">Membrane</keyword>
<comment type="similarity">
    <text evidence="3">Belongs to the prominin family.</text>
</comment>
<dbReference type="Proteomes" id="UP000664991">
    <property type="component" value="Unassembled WGS sequence"/>
</dbReference>
<name>A0A836AG20_SHEEP</name>
<comment type="similarity">
    <text evidence="4">Belongs to the fibroblast growth factor-binding protein family.</text>
</comment>
<feature type="transmembrane region" description="Helical" evidence="14">
    <location>
        <begin position="148"/>
        <end position="169"/>
    </location>
</feature>
<feature type="signal peptide" evidence="15">
    <location>
        <begin position="1"/>
        <end position="19"/>
    </location>
</feature>
<dbReference type="Pfam" id="PF06473">
    <property type="entry name" value="FGF-BP1"/>
    <property type="match status" value="1"/>
</dbReference>